<evidence type="ECO:0008006" key="4">
    <source>
        <dbReference type="Google" id="ProtNLM"/>
    </source>
</evidence>
<accession>A0AB33ABJ0</accession>
<dbReference type="AlphaFoldDB" id="A0AB33ABJ0"/>
<dbReference type="EMBL" id="CP004374">
    <property type="protein sequence ID" value="AGM29079.1"/>
    <property type="molecule type" value="Genomic_DNA"/>
</dbReference>
<feature type="region of interest" description="Disordered" evidence="1">
    <location>
        <begin position="66"/>
        <end position="100"/>
    </location>
</feature>
<protein>
    <recommendedName>
        <fullName evidence="4">Secreted protein</fullName>
    </recommendedName>
</protein>
<evidence type="ECO:0000256" key="1">
    <source>
        <dbReference type="SAM" id="MobiDB-lite"/>
    </source>
</evidence>
<dbReference type="Proteomes" id="UP000013961">
    <property type="component" value="Chromosome"/>
</dbReference>
<dbReference type="KEGG" id="mabb:MASS_2477"/>
<sequence length="138" mass="15018">MMGICAANRITIVASILWVRAGTKSMRTVRRSPLSVITQWNGRLVKCTGMATDLMLDRGDPAFQLSDTSRTVPMRPDSSSINGESSRAISPSSCGHQAPFMRPVLRGPRVKRIDGRERSTGVIQTSLILDGTQTTESV</sequence>
<organism evidence="2 3">
    <name type="scientific">Mycobacteroides abscessus subsp. bolletii 50594</name>
    <dbReference type="NCBI Taxonomy" id="1303024"/>
    <lineage>
        <taxon>Bacteria</taxon>
        <taxon>Bacillati</taxon>
        <taxon>Actinomycetota</taxon>
        <taxon>Actinomycetes</taxon>
        <taxon>Mycobacteriales</taxon>
        <taxon>Mycobacteriaceae</taxon>
        <taxon>Mycobacteroides</taxon>
        <taxon>Mycobacteroides abscessus</taxon>
    </lineage>
</organism>
<evidence type="ECO:0000313" key="3">
    <source>
        <dbReference type="Proteomes" id="UP000013961"/>
    </source>
</evidence>
<gene>
    <name evidence="2" type="ORF">MASS_2477</name>
</gene>
<feature type="compositionally biased region" description="Polar residues" evidence="1">
    <location>
        <begin position="66"/>
        <end position="95"/>
    </location>
</feature>
<evidence type="ECO:0000313" key="2">
    <source>
        <dbReference type="EMBL" id="AGM29079.1"/>
    </source>
</evidence>
<reference evidence="2 3" key="1">
    <citation type="journal article" date="2013" name="Genome Announc.">
        <title>Complete Genome Sequence of Mycobacterium massiliense Clinical Strain Asan 50594, Belonging to the Type II Genotype.</title>
        <authorList>
            <person name="Kim B.J."/>
            <person name="Kim B.R."/>
            <person name="Hong S.H."/>
            <person name="Seok S.H."/>
            <person name="Kook Y.H."/>
            <person name="Kim B.J."/>
        </authorList>
    </citation>
    <scope>NUCLEOTIDE SEQUENCE [LARGE SCALE GENOMIC DNA]</scope>
    <source>
        <strain evidence="2 3">50594</strain>
    </source>
</reference>
<proteinExistence type="predicted"/>
<name>A0AB33ABJ0_9MYCO</name>